<gene>
    <name evidence="1" type="ORF">DY000_02037722</name>
</gene>
<sequence>MQSQEKKSPTDPPSVRRLVNQLKQEKDVLLNVKGQSGKEKSERRLKEAVELLKLITSR</sequence>
<evidence type="ECO:0000313" key="1">
    <source>
        <dbReference type="EMBL" id="KAF3534117.1"/>
    </source>
</evidence>
<proteinExistence type="predicted"/>
<accession>A0ABQ7BN16</accession>
<dbReference type="Proteomes" id="UP000266723">
    <property type="component" value="Unassembled WGS sequence"/>
</dbReference>
<keyword evidence="2" id="KW-1185">Reference proteome</keyword>
<organism evidence="1 2">
    <name type="scientific">Brassica cretica</name>
    <name type="common">Mustard</name>
    <dbReference type="NCBI Taxonomy" id="69181"/>
    <lineage>
        <taxon>Eukaryota</taxon>
        <taxon>Viridiplantae</taxon>
        <taxon>Streptophyta</taxon>
        <taxon>Embryophyta</taxon>
        <taxon>Tracheophyta</taxon>
        <taxon>Spermatophyta</taxon>
        <taxon>Magnoliopsida</taxon>
        <taxon>eudicotyledons</taxon>
        <taxon>Gunneridae</taxon>
        <taxon>Pentapetalae</taxon>
        <taxon>rosids</taxon>
        <taxon>malvids</taxon>
        <taxon>Brassicales</taxon>
        <taxon>Brassicaceae</taxon>
        <taxon>Brassiceae</taxon>
        <taxon>Brassica</taxon>
    </lineage>
</organism>
<comment type="caution">
    <text evidence="1">The sequence shown here is derived from an EMBL/GenBank/DDBJ whole genome shotgun (WGS) entry which is preliminary data.</text>
</comment>
<evidence type="ECO:0000313" key="2">
    <source>
        <dbReference type="Proteomes" id="UP000266723"/>
    </source>
</evidence>
<dbReference type="EMBL" id="QGKV02001507">
    <property type="protein sequence ID" value="KAF3534117.1"/>
    <property type="molecule type" value="Genomic_DNA"/>
</dbReference>
<protein>
    <submittedName>
        <fullName evidence="1">Uncharacterized protein</fullName>
    </submittedName>
</protein>
<name>A0ABQ7BN16_BRACR</name>
<reference evidence="1 2" key="1">
    <citation type="journal article" date="2020" name="BMC Genomics">
        <title>Intraspecific diversification of the crop wild relative Brassica cretica Lam. using demographic model selection.</title>
        <authorList>
            <person name="Kioukis A."/>
            <person name="Michalopoulou V.A."/>
            <person name="Briers L."/>
            <person name="Pirintsos S."/>
            <person name="Studholme D.J."/>
            <person name="Pavlidis P."/>
            <person name="Sarris P.F."/>
        </authorList>
    </citation>
    <scope>NUCLEOTIDE SEQUENCE [LARGE SCALE GENOMIC DNA]</scope>
    <source>
        <strain evidence="2">cv. PFS-1207/04</strain>
    </source>
</reference>